<feature type="transmembrane region" description="Helical" evidence="1">
    <location>
        <begin position="44"/>
        <end position="65"/>
    </location>
</feature>
<reference evidence="3" key="1">
    <citation type="submission" date="2016-11" db="EMBL/GenBank/DDBJ databases">
        <authorList>
            <person name="Guldener U."/>
        </authorList>
    </citation>
    <scope>NUCLEOTIDE SEQUENCE [LARGE SCALE GENOMIC DNA]</scope>
</reference>
<dbReference type="VEuPathDB" id="FungiDB:HGUI_02415"/>
<gene>
    <name evidence="2" type="ORF">HGUI_02415</name>
</gene>
<keyword evidence="1" id="KW-0812">Transmembrane</keyword>
<organism evidence="2 3">
    <name type="scientific">Hanseniaspora guilliermondii</name>
    <dbReference type="NCBI Taxonomy" id="56406"/>
    <lineage>
        <taxon>Eukaryota</taxon>
        <taxon>Fungi</taxon>
        <taxon>Dikarya</taxon>
        <taxon>Ascomycota</taxon>
        <taxon>Saccharomycotina</taxon>
        <taxon>Saccharomycetes</taxon>
        <taxon>Saccharomycodales</taxon>
        <taxon>Saccharomycodaceae</taxon>
        <taxon>Hanseniaspora</taxon>
    </lineage>
</organism>
<protein>
    <submittedName>
        <fullName evidence="2">Uncharacterized protein</fullName>
    </submittedName>
</protein>
<sequence length="80" mass="9327">MFSILSRPSIKSKALNIRFKSTHTKSQTYKTPLLTWVSADLKNYVKIFFGTSVFMGTVFGWPYLYKYYMTGKGVHEFDII</sequence>
<dbReference type="AlphaFoldDB" id="A0A1L0CZC5"/>
<evidence type="ECO:0000313" key="2">
    <source>
        <dbReference type="EMBL" id="SGZ40215.1"/>
    </source>
</evidence>
<keyword evidence="1" id="KW-1133">Transmembrane helix</keyword>
<name>A0A1L0CZC5_9ASCO</name>
<accession>A0A1L0CZC5</accession>
<keyword evidence="3" id="KW-1185">Reference proteome</keyword>
<keyword evidence="1" id="KW-0472">Membrane</keyword>
<dbReference type="EMBL" id="FQNF01000043">
    <property type="protein sequence ID" value="SGZ40215.1"/>
    <property type="molecule type" value="Genomic_DNA"/>
</dbReference>
<evidence type="ECO:0000256" key="1">
    <source>
        <dbReference type="SAM" id="Phobius"/>
    </source>
</evidence>
<dbReference type="OrthoDB" id="3970394at2759"/>
<dbReference type="Proteomes" id="UP000183365">
    <property type="component" value="Unassembled WGS sequence"/>
</dbReference>
<proteinExistence type="predicted"/>
<evidence type="ECO:0000313" key="3">
    <source>
        <dbReference type="Proteomes" id="UP000183365"/>
    </source>
</evidence>